<comment type="caution">
    <text evidence="2">The sequence shown here is derived from an EMBL/GenBank/DDBJ whole genome shotgun (WGS) entry which is preliminary data.</text>
</comment>
<feature type="region of interest" description="Disordered" evidence="1">
    <location>
        <begin position="1421"/>
        <end position="1447"/>
    </location>
</feature>
<dbReference type="InterPro" id="IPR013783">
    <property type="entry name" value="Ig-like_fold"/>
</dbReference>
<reference evidence="2 3" key="1">
    <citation type="journal article" date="2014" name="Int. J. Syst. Evol. Microbiol.">
        <title>Complete genome sequence of Corynebacterium casei LMG S-19264T (=DSM 44701T), isolated from a smear-ripened cheese.</title>
        <authorList>
            <consortium name="US DOE Joint Genome Institute (JGI-PGF)"/>
            <person name="Walter F."/>
            <person name="Albersmeier A."/>
            <person name="Kalinowski J."/>
            <person name="Ruckert C."/>
        </authorList>
    </citation>
    <scope>NUCLEOTIDE SEQUENCE [LARGE SCALE GENOMIC DNA]</scope>
    <source>
        <strain evidence="2 3">CGMCC 4.7215</strain>
    </source>
</reference>
<proteinExistence type="predicted"/>
<name>A0ABD5X118_9EURY</name>
<evidence type="ECO:0000256" key="1">
    <source>
        <dbReference type="SAM" id="MobiDB-lite"/>
    </source>
</evidence>
<sequence length="1483" mass="156742">MKDSIRSLALAVVTVTAIIVVVSAGMSGVNADSETNFTVTMDTSDAVDGNDNLAVDVTVTNKGNVSGEQQINLTDGSGIVQDSTNVSLDAGQSKSVTLTWRSVPVPEANPAPDYGRTITPKVQSGDDADSTVVTVRWEYFSVDNITPPTKTIVEGNAFDIETTIQNVGTLDGTQDVKLLVNGTQQAVKPDTSIGAEGSTELTFSSINPGLDPGTYNYTVETAQEKTNGTLTVLEAAQFTVISLDAVYKNDQVTVDAEIKNEESIAAEQPVALDVDGREIKTQNISLAAGAQTDVTFTYDPESVPLNATVETALDTASIQVGTVEITSMGGTHEDGTITVETVIENKDPAGTEQTVVFEADGQTIEEQSIFLQPGEQRTLTVTHETTALPVNVTALTAIDAASTSVPTANIENGPTVEAVTPERLDVGSAVTVTYTASGVNLDQARLRVEAPDGSRVLDKPVDPGVSAEYTLSQAALPAYIEGEYDVTLWVKDEFGGTESHTLDDAFEATAVIENSPKVERVTPDTVQVDETVSIEYSATGINMQNVTVKIDGPDGNVVFEQTVKQGVGEQIEINPRDIEGIEDGPHDVTVAMTDVFGNVESDTIEGAFDMKPVYNPDNADFGTTASSPDVAGAYEGTAGDFVTVSVALNEIEQAYIIVGGDRAADESQSGAPLDILHVSGSATFVINTRLVGTDRPSEEVYIPVEGDVTSYAQELGPDAKPTGVFEGLQFQNQKYEQIAETLTGYRKAANSGVQARPLQPGSDVSMVIGGGDSVIVNEDGVPDARFPLDRATIALTEPELTNVTTYRLPTGTADERSFQLPPDDSEELTPGAVEGLLDSAQPAGTIARNDRLLIEVNATGFYGSLLDSTRGSTRIGSGEPTLVSPSEFKTLLDRPEGIELSLSHLNAGRNVPPTTVDLFEAESDDVSILLNPGFAEDPTAMEQFYVLVDTRGPEPFSPTPADGARFEVNMSYTPPQEERYRFSTVSRGVLPDPFNPEDRGLNPPPFPYLSPESEKPIESSTFTITNRTVEYDRTNDDGEPIVANGLGATLSGTTTLAPGTDLPVNIVIDVIDESTKVEINNVAIDESGNFSVNTDLSMLEPDEEVTIEFWAYQEKLDERSLAVVEKDNVSGEYEVTDLTADSVVTTNGTLVEMSGVVTNTGLLSDNKTVDLILDAEVVANKTVELAPGESRTMHFEDALDDLEPGQYPLELRTPDDFEGVLLVVDESDGVFEVADINATSTVTDGEAGLAFETTVRNTGTINETGTVELLRDGEVVAERTADLLVGQDVSYSFTDELTELGPGNYTLTVRTPDEQETVDVSIKEPVAVLELDGVDVPSSIQQGTQIAPKAVVNNTGTATADGPVTIALGGESLGERTVELSAGENTTVAFDEVAIGREPGTYTLRVETPDDEITVELVVEGGDDTESNGTEGQGEDSDGNDAGGADGDGTSGVISVFGVGVGRGALIGGSALVGGIHVLGYWI</sequence>
<organism evidence="2 3">
    <name type="scientific">Halovenus rubra</name>
    <dbReference type="NCBI Taxonomy" id="869890"/>
    <lineage>
        <taxon>Archaea</taxon>
        <taxon>Methanobacteriati</taxon>
        <taxon>Methanobacteriota</taxon>
        <taxon>Stenosarchaea group</taxon>
        <taxon>Halobacteria</taxon>
        <taxon>Halobacteriales</taxon>
        <taxon>Haloarculaceae</taxon>
        <taxon>Halovenus</taxon>
    </lineage>
</organism>
<evidence type="ECO:0000313" key="3">
    <source>
        <dbReference type="Proteomes" id="UP001596414"/>
    </source>
</evidence>
<dbReference type="Proteomes" id="UP001596414">
    <property type="component" value="Unassembled WGS sequence"/>
</dbReference>
<evidence type="ECO:0000313" key="2">
    <source>
        <dbReference type="EMBL" id="MFC7124612.1"/>
    </source>
</evidence>
<feature type="region of interest" description="Disordered" evidence="1">
    <location>
        <begin position="107"/>
        <end position="126"/>
    </location>
</feature>
<accession>A0ABD5X118</accession>
<dbReference type="RefSeq" id="WP_267637677.1">
    <property type="nucleotide sequence ID" value="NZ_JAODIY010000010.1"/>
</dbReference>
<dbReference type="Gene3D" id="2.60.40.10">
    <property type="entry name" value="Immunoglobulins"/>
    <property type="match status" value="5"/>
</dbReference>
<dbReference type="EMBL" id="JBHSZQ010000001">
    <property type="protein sequence ID" value="MFC7124612.1"/>
    <property type="molecule type" value="Genomic_DNA"/>
</dbReference>
<evidence type="ECO:0008006" key="4">
    <source>
        <dbReference type="Google" id="ProtNLM"/>
    </source>
</evidence>
<gene>
    <name evidence="2" type="ORF">ACFQJ7_00950</name>
</gene>
<protein>
    <recommendedName>
        <fullName evidence="4">CARDB protein</fullName>
    </recommendedName>
</protein>